<dbReference type="OrthoDB" id="1600564at2759"/>
<reference evidence="2 3" key="1">
    <citation type="journal article" date="2018" name="Mol. Plant">
        <title>The genome of Artemisia annua provides insight into the evolution of Asteraceae family and artemisinin biosynthesis.</title>
        <authorList>
            <person name="Shen Q."/>
            <person name="Zhang L."/>
            <person name="Liao Z."/>
            <person name="Wang S."/>
            <person name="Yan T."/>
            <person name="Shi P."/>
            <person name="Liu M."/>
            <person name="Fu X."/>
            <person name="Pan Q."/>
            <person name="Wang Y."/>
            <person name="Lv Z."/>
            <person name="Lu X."/>
            <person name="Zhang F."/>
            <person name="Jiang W."/>
            <person name="Ma Y."/>
            <person name="Chen M."/>
            <person name="Hao X."/>
            <person name="Li L."/>
            <person name="Tang Y."/>
            <person name="Lv G."/>
            <person name="Zhou Y."/>
            <person name="Sun X."/>
            <person name="Brodelius P.E."/>
            <person name="Rose J.K.C."/>
            <person name="Tang K."/>
        </authorList>
    </citation>
    <scope>NUCLEOTIDE SEQUENCE [LARGE SCALE GENOMIC DNA]</scope>
    <source>
        <strain evidence="3">cv. Huhao1</strain>
        <tissue evidence="2">Leaf</tissue>
    </source>
</reference>
<gene>
    <name evidence="2" type="ORF">CTI12_AA424850</name>
</gene>
<dbReference type="InterPro" id="IPR036514">
    <property type="entry name" value="SGNH_hydro_sf"/>
</dbReference>
<evidence type="ECO:0000256" key="1">
    <source>
        <dbReference type="ARBA" id="ARBA00008668"/>
    </source>
</evidence>
<name>A0A2U1M3E8_ARTAN</name>
<dbReference type="STRING" id="35608.A0A2U1M3E8"/>
<dbReference type="PANTHER" id="PTHR22835:SF683">
    <property type="entry name" value="OS05G0506800 PROTEIN"/>
    <property type="match status" value="1"/>
</dbReference>
<dbReference type="AlphaFoldDB" id="A0A2U1M3E8"/>
<evidence type="ECO:0000313" key="2">
    <source>
        <dbReference type="EMBL" id="PWA55779.1"/>
    </source>
</evidence>
<proteinExistence type="inferred from homology"/>
<sequence>MANYFLVPQKGFTNGALKACCGGAGPYNINLSAICGDESSTVCDQPDTYVCWDGIHLTEAAYKIIAKNLYHGPYTTPEFKALCPTSTFQLEGGLSSYI</sequence>
<dbReference type="Gene3D" id="3.40.50.1110">
    <property type="entry name" value="SGNH hydrolase"/>
    <property type="match status" value="1"/>
</dbReference>
<keyword evidence="3" id="KW-1185">Reference proteome</keyword>
<evidence type="ECO:0000313" key="3">
    <source>
        <dbReference type="Proteomes" id="UP000245207"/>
    </source>
</evidence>
<comment type="caution">
    <text evidence="2">The sequence shown here is derived from an EMBL/GenBank/DDBJ whole genome shotgun (WGS) entry which is preliminary data.</text>
</comment>
<dbReference type="Proteomes" id="UP000245207">
    <property type="component" value="Unassembled WGS sequence"/>
</dbReference>
<comment type="similarity">
    <text evidence="1">Belongs to the 'GDSL' lipolytic enzyme family.</text>
</comment>
<protein>
    <submittedName>
        <fullName evidence="2">Lipase, GDSL</fullName>
    </submittedName>
</protein>
<dbReference type="SUPFAM" id="SSF52266">
    <property type="entry name" value="SGNH hydrolase"/>
    <property type="match status" value="1"/>
</dbReference>
<accession>A0A2U1M3E8</accession>
<dbReference type="EMBL" id="PKPP01006666">
    <property type="protein sequence ID" value="PWA55779.1"/>
    <property type="molecule type" value="Genomic_DNA"/>
</dbReference>
<organism evidence="2 3">
    <name type="scientific">Artemisia annua</name>
    <name type="common">Sweet wormwood</name>
    <dbReference type="NCBI Taxonomy" id="35608"/>
    <lineage>
        <taxon>Eukaryota</taxon>
        <taxon>Viridiplantae</taxon>
        <taxon>Streptophyta</taxon>
        <taxon>Embryophyta</taxon>
        <taxon>Tracheophyta</taxon>
        <taxon>Spermatophyta</taxon>
        <taxon>Magnoliopsida</taxon>
        <taxon>eudicotyledons</taxon>
        <taxon>Gunneridae</taxon>
        <taxon>Pentapetalae</taxon>
        <taxon>asterids</taxon>
        <taxon>campanulids</taxon>
        <taxon>Asterales</taxon>
        <taxon>Asteraceae</taxon>
        <taxon>Asteroideae</taxon>
        <taxon>Anthemideae</taxon>
        <taxon>Artemisiinae</taxon>
        <taxon>Artemisia</taxon>
    </lineage>
</organism>
<dbReference type="PANTHER" id="PTHR22835">
    <property type="entry name" value="ZINC FINGER FYVE DOMAIN CONTAINING PROTEIN"/>
    <property type="match status" value="1"/>
</dbReference>